<evidence type="ECO:0000313" key="3">
    <source>
        <dbReference type="Proteomes" id="UP001178507"/>
    </source>
</evidence>
<organism evidence="2 3">
    <name type="scientific">Effrenium voratum</name>
    <dbReference type="NCBI Taxonomy" id="2562239"/>
    <lineage>
        <taxon>Eukaryota</taxon>
        <taxon>Sar</taxon>
        <taxon>Alveolata</taxon>
        <taxon>Dinophyceae</taxon>
        <taxon>Suessiales</taxon>
        <taxon>Symbiodiniaceae</taxon>
        <taxon>Effrenium</taxon>
    </lineage>
</organism>
<proteinExistence type="predicted"/>
<sequence>CEVRSVAKPLPCQGALAALMLSQLGPIVLENRLHFPQGALTTSMLGRPNQDFSMPQGSARPQGSQGSFAGSTASASSDEYNRILGDLDSTSVSNDGSLESDSQASGTGRILQPSDDGQSSTGSGPPLRALADLDMESETSSVASGLDVDGPRILAASDTSDGGSSDSASSAGGGSFALPPSLWSGVTYSAASSASSVTEDMLTHRRPLFEGYAHALRPLFMTRGDITHLLSKFPQQVLLGGAGCGRQFAAHRELLEELFGSLVVWVKQPERRGRIRLAFGSTFRYAEEPYMLGSVMTTLQFVGDGVQRTGNEVCPVVPEENEEEEWAASECAASQAKDVSTPEQDVLEFEEVNVPLTEVSSRELFLAELLQSDQCQLLASLSQGSHSKYGHRALRRRRRTLRHVKEATQLLLSVACTLIAVAWNFGLGSGSDSRHNCGDFLLAGRFAEVY</sequence>
<evidence type="ECO:0000313" key="2">
    <source>
        <dbReference type="EMBL" id="CAJ1385961.1"/>
    </source>
</evidence>
<keyword evidence="3" id="KW-1185">Reference proteome</keyword>
<reference evidence="2" key="1">
    <citation type="submission" date="2023-08" db="EMBL/GenBank/DDBJ databases">
        <authorList>
            <person name="Chen Y."/>
            <person name="Shah S."/>
            <person name="Dougan E. K."/>
            <person name="Thang M."/>
            <person name="Chan C."/>
        </authorList>
    </citation>
    <scope>NUCLEOTIDE SEQUENCE</scope>
</reference>
<feature type="compositionally biased region" description="Low complexity" evidence="1">
    <location>
        <begin position="155"/>
        <end position="170"/>
    </location>
</feature>
<protein>
    <submittedName>
        <fullName evidence="2">Uncharacterized protein</fullName>
    </submittedName>
</protein>
<accession>A0AA36IFU2</accession>
<name>A0AA36IFU2_9DINO</name>
<comment type="caution">
    <text evidence="2">The sequence shown here is derived from an EMBL/GenBank/DDBJ whole genome shotgun (WGS) entry which is preliminary data.</text>
</comment>
<feature type="region of interest" description="Disordered" evidence="1">
    <location>
        <begin position="41"/>
        <end position="172"/>
    </location>
</feature>
<feature type="compositionally biased region" description="Polar residues" evidence="1">
    <location>
        <begin position="88"/>
        <end position="106"/>
    </location>
</feature>
<dbReference type="Proteomes" id="UP001178507">
    <property type="component" value="Unassembled WGS sequence"/>
</dbReference>
<evidence type="ECO:0000256" key="1">
    <source>
        <dbReference type="SAM" id="MobiDB-lite"/>
    </source>
</evidence>
<feature type="compositionally biased region" description="Polar residues" evidence="1">
    <location>
        <begin position="41"/>
        <end position="62"/>
    </location>
</feature>
<dbReference type="EMBL" id="CAUJNA010001313">
    <property type="protein sequence ID" value="CAJ1385961.1"/>
    <property type="molecule type" value="Genomic_DNA"/>
</dbReference>
<gene>
    <name evidence="2" type="ORF">EVOR1521_LOCUS12436</name>
</gene>
<feature type="compositionally biased region" description="Low complexity" evidence="1">
    <location>
        <begin position="63"/>
        <end position="77"/>
    </location>
</feature>
<dbReference type="AlphaFoldDB" id="A0AA36IFU2"/>
<feature type="non-terminal residue" evidence="2">
    <location>
        <position position="1"/>
    </location>
</feature>